<evidence type="ECO:0000256" key="2">
    <source>
        <dbReference type="ARBA" id="ARBA00022741"/>
    </source>
</evidence>
<sequence length="502" mass="53028">MFAAVTSSTLMATLGSPIVVEAHVGQGIPAFTVVGLPDEGCRESRDRVRAAMLSSDLEWPTKRVTINLAGAGERRGGAGLDLAIAVGLLVATGVVTQESVEGKAFVAELGLDGSLRPTAGMAPLVAAVADREVVVAASAVSEASLARAPRLRPVHTLKQLTEVLKAEEAWPHVEVPAPLVVVDDVADMADVRGQEMARLAMEVAAAGFHHVLLMGPPGAGKSMLARRLPGLLPRLTDEQAFRVAMARSAAGMPMTAEIASSPPYRAPHHTVSMIGMVGGGSSHLRPGELTLASDGVLFLDEMGEFAPTVLDALRQPLEEGVVRLSRANGSVEMPAKCLLVAATNPCPCGVSSPLACGCTNVAKQRYLRRFSGPLLDRFDLRVELQRPSTSELTGLQKGECSAAIAERVLRVHELSYSRQGCVNSAISADALEDVAPLQDDALNILRSRLDDGKLTGRGYHRIRRVARTLADLNNEAGPIAAQWVLLALSMRAKLNTGMGEQR</sequence>
<dbReference type="InterPro" id="IPR001208">
    <property type="entry name" value="MCM_dom"/>
</dbReference>
<dbReference type="InterPro" id="IPR020568">
    <property type="entry name" value="Ribosomal_Su5_D2-typ_SF"/>
</dbReference>
<accession>A0A6J6HHH6</accession>
<dbReference type="Pfam" id="PF01078">
    <property type="entry name" value="Mg_chelatase"/>
    <property type="match status" value="1"/>
</dbReference>
<dbReference type="SUPFAM" id="SSF54211">
    <property type="entry name" value="Ribosomal protein S5 domain 2-like"/>
    <property type="match status" value="1"/>
</dbReference>
<dbReference type="SUPFAM" id="SSF52540">
    <property type="entry name" value="P-loop containing nucleoside triphosphate hydrolases"/>
    <property type="match status" value="1"/>
</dbReference>
<dbReference type="Pfam" id="PF13541">
    <property type="entry name" value="ChlI"/>
    <property type="match status" value="1"/>
</dbReference>
<name>A0A6J6HHH6_9ZZZZ</name>
<dbReference type="InterPro" id="IPR045006">
    <property type="entry name" value="CHLI-like"/>
</dbReference>
<gene>
    <name evidence="5" type="ORF">UFOPK1874_00484</name>
</gene>
<feature type="domain" description="MCM C-terminal AAA(+) ATPase" evidence="4">
    <location>
        <begin position="284"/>
        <end position="380"/>
    </location>
</feature>
<evidence type="ECO:0000259" key="4">
    <source>
        <dbReference type="PROSITE" id="PS50051"/>
    </source>
</evidence>
<dbReference type="InterPro" id="IPR004482">
    <property type="entry name" value="Mg_chelat-rel"/>
</dbReference>
<keyword evidence="2" id="KW-0547">Nucleotide-binding</keyword>
<dbReference type="PROSITE" id="PS50051">
    <property type="entry name" value="MCM_2"/>
    <property type="match status" value="1"/>
</dbReference>
<dbReference type="PRINTS" id="PR01657">
    <property type="entry name" value="MCMFAMILY"/>
</dbReference>
<evidence type="ECO:0000256" key="3">
    <source>
        <dbReference type="ARBA" id="ARBA00022840"/>
    </source>
</evidence>
<dbReference type="GO" id="GO:0005524">
    <property type="term" value="F:ATP binding"/>
    <property type="evidence" value="ECO:0007669"/>
    <property type="project" value="UniProtKB-KW"/>
</dbReference>
<reference evidence="5" key="1">
    <citation type="submission" date="2020-05" db="EMBL/GenBank/DDBJ databases">
        <authorList>
            <person name="Chiriac C."/>
            <person name="Salcher M."/>
            <person name="Ghai R."/>
            <person name="Kavagutti S V."/>
        </authorList>
    </citation>
    <scope>NUCLEOTIDE SEQUENCE</scope>
</reference>
<dbReference type="NCBIfam" id="TIGR00368">
    <property type="entry name" value="YifB family Mg chelatase-like AAA ATPase"/>
    <property type="match status" value="1"/>
</dbReference>
<evidence type="ECO:0000256" key="1">
    <source>
        <dbReference type="ARBA" id="ARBA00006354"/>
    </source>
</evidence>
<dbReference type="InterPro" id="IPR027417">
    <property type="entry name" value="P-loop_NTPase"/>
</dbReference>
<dbReference type="Gene3D" id="3.30.230.10">
    <property type="match status" value="1"/>
</dbReference>
<dbReference type="PANTHER" id="PTHR32039">
    <property type="entry name" value="MAGNESIUM-CHELATASE SUBUNIT CHLI"/>
    <property type="match status" value="1"/>
</dbReference>
<dbReference type="AlphaFoldDB" id="A0A6J6HHH6"/>
<evidence type="ECO:0000313" key="5">
    <source>
        <dbReference type="EMBL" id="CAB4611983.1"/>
    </source>
</evidence>
<protein>
    <submittedName>
        <fullName evidence="5">Unannotated protein</fullName>
    </submittedName>
</protein>
<dbReference type="InterPro" id="IPR003593">
    <property type="entry name" value="AAA+_ATPase"/>
</dbReference>
<dbReference type="SMART" id="SM00382">
    <property type="entry name" value="AAA"/>
    <property type="match status" value="1"/>
</dbReference>
<dbReference type="Pfam" id="PF13335">
    <property type="entry name" value="Mg_chelatase_C"/>
    <property type="match status" value="1"/>
</dbReference>
<dbReference type="InterPro" id="IPR000523">
    <property type="entry name" value="Mg_chelatse_chII-like_cat_dom"/>
</dbReference>
<dbReference type="GO" id="GO:0003677">
    <property type="term" value="F:DNA binding"/>
    <property type="evidence" value="ECO:0007669"/>
    <property type="project" value="InterPro"/>
</dbReference>
<dbReference type="InterPro" id="IPR014721">
    <property type="entry name" value="Ribsml_uS5_D2-typ_fold_subgr"/>
</dbReference>
<comment type="similarity">
    <text evidence="1">Belongs to the Mg-chelatase subunits D/I family. ComM subfamily.</text>
</comment>
<proteinExistence type="inferred from homology"/>
<dbReference type="Gene3D" id="3.40.50.300">
    <property type="entry name" value="P-loop containing nucleotide triphosphate hydrolases"/>
    <property type="match status" value="1"/>
</dbReference>
<dbReference type="PANTHER" id="PTHR32039:SF7">
    <property type="entry name" value="COMPETENCE PROTEIN COMM"/>
    <property type="match status" value="1"/>
</dbReference>
<keyword evidence="3" id="KW-0067">ATP-binding</keyword>
<dbReference type="InterPro" id="IPR025158">
    <property type="entry name" value="Mg_chelat-rel_C"/>
</dbReference>
<organism evidence="5">
    <name type="scientific">freshwater metagenome</name>
    <dbReference type="NCBI Taxonomy" id="449393"/>
    <lineage>
        <taxon>unclassified sequences</taxon>
        <taxon>metagenomes</taxon>
        <taxon>ecological metagenomes</taxon>
    </lineage>
</organism>
<dbReference type="EMBL" id="CAEZUX010000037">
    <property type="protein sequence ID" value="CAB4611983.1"/>
    <property type="molecule type" value="Genomic_DNA"/>
</dbReference>